<name>H5USZ2_9MICO</name>
<feature type="compositionally biased region" description="Low complexity" evidence="1">
    <location>
        <begin position="42"/>
        <end position="59"/>
    </location>
</feature>
<evidence type="ECO:0000313" key="3">
    <source>
        <dbReference type="Proteomes" id="UP000004367"/>
    </source>
</evidence>
<dbReference type="STRING" id="1089455.MOPEL_083_00550"/>
<organism evidence="2 3">
    <name type="scientific">Mobilicoccus pelagius NBRC 104925</name>
    <dbReference type="NCBI Taxonomy" id="1089455"/>
    <lineage>
        <taxon>Bacteria</taxon>
        <taxon>Bacillati</taxon>
        <taxon>Actinomycetota</taxon>
        <taxon>Actinomycetes</taxon>
        <taxon>Micrococcales</taxon>
        <taxon>Dermatophilaceae</taxon>
        <taxon>Mobilicoccus</taxon>
    </lineage>
</organism>
<dbReference type="EMBL" id="BAFE01000061">
    <property type="protein sequence ID" value="GAB48850.1"/>
    <property type="molecule type" value="Genomic_DNA"/>
</dbReference>
<proteinExistence type="predicted"/>
<sequence>MIALLRARLLVVVIGCPSLLEGQVVAGGPALVIVVGVVDGRSAPSRSARPRAPVRPAVGSGHGGLGEGPGGVVDGVVGGVVGGDRGSAG</sequence>
<evidence type="ECO:0000256" key="1">
    <source>
        <dbReference type="SAM" id="MobiDB-lite"/>
    </source>
</evidence>
<protein>
    <submittedName>
        <fullName evidence="2">Uncharacterized protein</fullName>
    </submittedName>
</protein>
<accession>H5USZ2</accession>
<dbReference type="AlphaFoldDB" id="H5USZ2"/>
<keyword evidence="3" id="KW-1185">Reference proteome</keyword>
<reference evidence="2 3" key="1">
    <citation type="submission" date="2012-02" db="EMBL/GenBank/DDBJ databases">
        <title>Whole genome shotgun sequence of Mobilicoccus pelagius NBRC 104925.</title>
        <authorList>
            <person name="Yoshida Y."/>
            <person name="Hosoyama A."/>
            <person name="Tsuchikane K."/>
            <person name="Katsumata H."/>
            <person name="Yamazaki S."/>
            <person name="Fujita N."/>
        </authorList>
    </citation>
    <scope>NUCLEOTIDE SEQUENCE [LARGE SCALE GENOMIC DNA]</scope>
    <source>
        <strain evidence="2 3">NBRC 104925</strain>
    </source>
</reference>
<dbReference type="Proteomes" id="UP000004367">
    <property type="component" value="Unassembled WGS sequence"/>
</dbReference>
<gene>
    <name evidence="2" type="ORF">MOPEL_083_00550</name>
</gene>
<evidence type="ECO:0000313" key="2">
    <source>
        <dbReference type="EMBL" id="GAB48850.1"/>
    </source>
</evidence>
<feature type="compositionally biased region" description="Gly residues" evidence="1">
    <location>
        <begin position="60"/>
        <end position="72"/>
    </location>
</feature>
<comment type="caution">
    <text evidence="2">The sequence shown here is derived from an EMBL/GenBank/DDBJ whole genome shotgun (WGS) entry which is preliminary data.</text>
</comment>
<feature type="region of interest" description="Disordered" evidence="1">
    <location>
        <begin position="42"/>
        <end position="72"/>
    </location>
</feature>